<dbReference type="InterPro" id="IPR000568">
    <property type="entry name" value="ATP_synth_F0_asu"/>
</dbReference>
<evidence type="ECO:0000256" key="8">
    <source>
        <dbReference type="ARBA" id="ARBA00023065"/>
    </source>
</evidence>
<evidence type="ECO:0000256" key="4">
    <source>
        <dbReference type="ARBA" id="ARBA00022547"/>
    </source>
</evidence>
<dbReference type="InterPro" id="IPR035908">
    <property type="entry name" value="F0_ATP_A_sf"/>
</dbReference>
<dbReference type="PANTHER" id="PTHR11410:SF0">
    <property type="entry name" value="ATP SYNTHASE SUBUNIT A"/>
    <property type="match status" value="1"/>
</dbReference>
<evidence type="ECO:0000256" key="9">
    <source>
        <dbReference type="ARBA" id="ARBA00023136"/>
    </source>
</evidence>
<keyword evidence="7 12" id="KW-1133">Transmembrane helix</keyword>
<dbReference type="SUPFAM" id="SSF81336">
    <property type="entry name" value="F1F0 ATP synthase subunit A"/>
    <property type="match status" value="1"/>
</dbReference>
<feature type="transmembrane region" description="Helical" evidence="12">
    <location>
        <begin position="170"/>
        <end position="192"/>
    </location>
</feature>
<dbReference type="AlphaFoldDB" id="A0A6H0EXN8"/>
<keyword evidence="5 12" id="KW-0812">Transmembrane</keyword>
<evidence type="ECO:0000313" key="13">
    <source>
        <dbReference type="EMBL" id="QIT06547.1"/>
    </source>
</evidence>
<accession>A0A6H0EXN8</accession>
<keyword evidence="6" id="KW-0375">Hydrogen ion transport</keyword>
<evidence type="ECO:0000256" key="5">
    <source>
        <dbReference type="ARBA" id="ARBA00022692"/>
    </source>
</evidence>
<dbReference type="CDD" id="cd00310">
    <property type="entry name" value="ATP-synt_Fo_a_6"/>
    <property type="match status" value="1"/>
</dbReference>
<dbReference type="Gene3D" id="1.20.120.220">
    <property type="entry name" value="ATP synthase, F0 complex, subunit A"/>
    <property type="match status" value="1"/>
</dbReference>
<gene>
    <name evidence="13" type="primary">ATP6</name>
</gene>
<dbReference type="NCBIfam" id="TIGR01131">
    <property type="entry name" value="ATP_synt_6_or_A"/>
    <property type="match status" value="1"/>
</dbReference>
<keyword evidence="3" id="KW-0813">Transport</keyword>
<organism evidence="13">
    <name type="scientific">Ptenothrix huangshanensis</name>
    <dbReference type="NCBI Taxonomy" id="2583244"/>
    <lineage>
        <taxon>Eukaryota</taxon>
        <taxon>Metazoa</taxon>
        <taxon>Ecdysozoa</taxon>
        <taxon>Arthropoda</taxon>
        <taxon>Hexapoda</taxon>
        <taxon>Collembola</taxon>
        <taxon>Symphypleona</taxon>
        <taxon>Dicyrtomidae</taxon>
        <taxon>Ptenothricinae</taxon>
        <taxon>Ptenothrix</taxon>
    </lineage>
</organism>
<keyword evidence="13" id="KW-0496">Mitochondrion</keyword>
<evidence type="ECO:0000256" key="7">
    <source>
        <dbReference type="ARBA" id="ARBA00022989"/>
    </source>
</evidence>
<comment type="subcellular location">
    <subcellularLocation>
        <location evidence="1">Membrane</location>
        <topology evidence="1">Multi-pass membrane protein</topology>
    </subcellularLocation>
    <subcellularLocation>
        <location evidence="11">Mitochondrion inner membrane</location>
        <topology evidence="11">Multi-pass membrane protein</topology>
    </subcellularLocation>
</comment>
<dbReference type="GO" id="GO:0005743">
    <property type="term" value="C:mitochondrial inner membrane"/>
    <property type="evidence" value="ECO:0007669"/>
    <property type="project" value="UniProtKB-SubCell"/>
</dbReference>
<geneLocation type="mitochondrion" evidence="13"/>
<reference evidence="13" key="1">
    <citation type="submission" date="2019-01" db="EMBL/GenBank/DDBJ databases">
        <title>Mitochondrial phylogenomics of Collembola.</title>
        <authorList>
            <person name="Sun X."/>
            <person name="Xie Z.-J."/>
            <person name="Dong J."/>
            <person name="Yu D.-Y."/>
        </authorList>
    </citation>
    <scope>NUCLEOTIDE SEQUENCE</scope>
</reference>
<keyword evidence="9 12" id="KW-0472">Membrane</keyword>
<dbReference type="InterPro" id="IPR045083">
    <property type="entry name" value="ATP_synth_F0_asu_bact/mt"/>
</dbReference>
<dbReference type="PANTHER" id="PTHR11410">
    <property type="entry name" value="ATP SYNTHASE SUBUNIT A"/>
    <property type="match status" value="1"/>
</dbReference>
<evidence type="ECO:0000256" key="10">
    <source>
        <dbReference type="ARBA" id="ARBA00023310"/>
    </source>
</evidence>
<evidence type="ECO:0000256" key="2">
    <source>
        <dbReference type="ARBA" id="ARBA00006810"/>
    </source>
</evidence>
<keyword evidence="8" id="KW-0406">Ion transport</keyword>
<comment type="similarity">
    <text evidence="2">Belongs to the ATPase A chain family.</text>
</comment>
<evidence type="ECO:0000256" key="11">
    <source>
        <dbReference type="RuleBase" id="RU004450"/>
    </source>
</evidence>
<protein>
    <recommendedName>
        <fullName evidence="11">ATP synthase subunit a</fullName>
    </recommendedName>
</protein>
<evidence type="ECO:0000256" key="1">
    <source>
        <dbReference type="ARBA" id="ARBA00004141"/>
    </source>
</evidence>
<proteinExistence type="inferred from homology"/>
<feature type="transmembrane region" description="Helical" evidence="12">
    <location>
        <begin position="198"/>
        <end position="219"/>
    </location>
</feature>
<feature type="transmembrane region" description="Helical" evidence="12">
    <location>
        <begin position="21"/>
        <end position="37"/>
    </location>
</feature>
<dbReference type="PROSITE" id="PS00449">
    <property type="entry name" value="ATPASE_A"/>
    <property type="match status" value="1"/>
</dbReference>
<dbReference type="Pfam" id="PF00119">
    <property type="entry name" value="ATP-synt_A"/>
    <property type="match status" value="1"/>
</dbReference>
<name>A0A6H0EXN8_9HEXA</name>
<dbReference type="InterPro" id="IPR023011">
    <property type="entry name" value="ATP_synth_F0_asu_AS"/>
</dbReference>
<dbReference type="GO" id="GO:0046933">
    <property type="term" value="F:proton-transporting ATP synthase activity, rotational mechanism"/>
    <property type="evidence" value="ECO:0007669"/>
    <property type="project" value="TreeGrafter"/>
</dbReference>
<evidence type="ECO:0000256" key="6">
    <source>
        <dbReference type="ARBA" id="ARBA00022781"/>
    </source>
</evidence>
<evidence type="ECO:0000256" key="3">
    <source>
        <dbReference type="ARBA" id="ARBA00022448"/>
    </source>
</evidence>
<dbReference type="EMBL" id="MK423965">
    <property type="protein sequence ID" value="QIT06547.1"/>
    <property type="molecule type" value="Genomic_DNA"/>
</dbReference>
<keyword evidence="10" id="KW-0066">ATP synthesis</keyword>
<dbReference type="GO" id="GO:0045259">
    <property type="term" value="C:proton-transporting ATP synthase complex"/>
    <property type="evidence" value="ECO:0007669"/>
    <property type="project" value="UniProtKB-KW"/>
</dbReference>
<feature type="transmembrane region" description="Helical" evidence="12">
    <location>
        <begin position="100"/>
        <end position="118"/>
    </location>
</feature>
<evidence type="ECO:0000256" key="12">
    <source>
        <dbReference type="SAM" id="Phobius"/>
    </source>
</evidence>
<sequence length="226" mass="25665">MMTNLFSIFDPSSSFKLMNNWIIIFITLIILTPKYWMKSPNLNTLLFKIKNILHSEFKTILGQKNNNGFSILLITLFMFIMVSNITGLLPYVFNSTSHMSITLSLALPLWLSLMIYGWTKQTIYMFAHLTPQSTPTLLMPFMVLIETMSSVIRPLTLAVRLMANMIAGHLLMTLLGNQAVMTATSIMVTVLFVQLLLLILELAVAFIQAYVFSVLLTLYTSEIINH</sequence>
<feature type="transmembrane region" description="Helical" evidence="12">
    <location>
        <begin position="138"/>
        <end position="158"/>
    </location>
</feature>
<feature type="transmembrane region" description="Helical" evidence="12">
    <location>
        <begin position="71"/>
        <end position="93"/>
    </location>
</feature>
<dbReference type="PRINTS" id="PR00123">
    <property type="entry name" value="ATPASEA"/>
</dbReference>
<keyword evidence="4" id="KW-0138">CF(0)</keyword>